<dbReference type="Proteomes" id="UP001064489">
    <property type="component" value="Chromosome 11"/>
</dbReference>
<gene>
    <name evidence="3" type="ORF">LWI28_009630</name>
</gene>
<evidence type="ECO:0000313" key="3">
    <source>
        <dbReference type="EMBL" id="KAI9153329.1"/>
    </source>
</evidence>
<protein>
    <recommendedName>
        <fullName evidence="2">DUF7870 domain-containing protein</fullName>
    </recommendedName>
</protein>
<sequence length="562" mass="63737">MGVGYNHVWAVFFYERHHIHPDRFRFQKYFVNEASSDGPDSRHTTRSYVVRAEAEEGSKEGLVKLPKFNGCPRGWKSHLLQIRSIYLLLRDFTDLKSRFMDFFKSLKCKILHGSIARRVILRAFMVASALSIVPFLHILSGSDPVLFAGVSSSDCAVISGYLNPHLFLHRLIYPILGSLEPQQCVENVNLTVNAARELMGMRMLSEDAKSLCVGEGSSSSVFALRELGFANVYGVYRHPFFSLKHKKFVYELDYEDNSFGFVFSRDLDKVSVPALLVLEIERVLSPGGIGAMLVDGSSSPNSLIRSATPVSSILKTSSIVHVGHLNEYTLVVFKKKIETVTYFEQFRLPADCSSLVNNKPFMEFIEPLVEEKPMGFEKKITYLPKFIDAALKKRLVYIDIGAAEHLNTNVTNWFMPSYPVDHKAFNVYFVDHNTSILLSYVKRPGITFVYHPDLAGSKARATVDVSDDFDPSFTVEEGFDFLLWFKETVRYADFVVLKMNVGEEELKFLLELFKSGTICFVDELFLRCPGGPEGKDAVCGTCMEIFKSLRSSGMFVHQWWED</sequence>
<evidence type="ECO:0000256" key="1">
    <source>
        <dbReference type="SAM" id="Phobius"/>
    </source>
</evidence>
<accession>A0AAD5I6A9</accession>
<keyword evidence="1" id="KW-0472">Membrane</keyword>
<dbReference type="PANTHER" id="PTHR47291:SF1">
    <property type="entry name" value="PEPTIDE UPSTREAM PROTEIN"/>
    <property type="match status" value="1"/>
</dbReference>
<name>A0AAD5I6A9_ACENE</name>
<dbReference type="PANTHER" id="PTHR47291">
    <property type="entry name" value="PEPTIDE UPSTREAM PROTEIN"/>
    <property type="match status" value="1"/>
</dbReference>
<dbReference type="EMBL" id="JAJSOW010000108">
    <property type="protein sequence ID" value="KAI9153329.1"/>
    <property type="molecule type" value="Genomic_DNA"/>
</dbReference>
<feature type="domain" description="DUF7870" evidence="2">
    <location>
        <begin position="480"/>
        <end position="560"/>
    </location>
</feature>
<reference evidence="3" key="1">
    <citation type="journal article" date="2022" name="Plant J.">
        <title>Strategies of tolerance reflected in two North American maple genomes.</title>
        <authorList>
            <person name="McEvoy S.L."/>
            <person name="Sezen U.U."/>
            <person name="Trouern-Trend A."/>
            <person name="McMahon S.M."/>
            <person name="Schaberg P.G."/>
            <person name="Yang J."/>
            <person name="Wegrzyn J.L."/>
            <person name="Swenson N.G."/>
        </authorList>
    </citation>
    <scope>NUCLEOTIDE SEQUENCE</scope>
    <source>
        <strain evidence="3">91603</strain>
    </source>
</reference>
<keyword evidence="1" id="KW-0812">Transmembrane</keyword>
<feature type="transmembrane region" description="Helical" evidence="1">
    <location>
        <begin position="119"/>
        <end position="139"/>
    </location>
</feature>
<dbReference type="Pfam" id="PF25276">
    <property type="entry name" value="DUF7870"/>
    <property type="match status" value="2"/>
</dbReference>
<keyword evidence="1" id="KW-1133">Transmembrane helix</keyword>
<comment type="caution">
    <text evidence="3">The sequence shown here is derived from an EMBL/GenBank/DDBJ whole genome shotgun (WGS) entry which is preliminary data.</text>
</comment>
<dbReference type="AlphaFoldDB" id="A0AAD5I6A9"/>
<feature type="domain" description="DUF7870" evidence="2">
    <location>
        <begin position="373"/>
        <end position="434"/>
    </location>
</feature>
<proteinExistence type="predicted"/>
<dbReference type="InterPro" id="IPR057192">
    <property type="entry name" value="DUF7870"/>
</dbReference>
<keyword evidence="4" id="KW-1185">Reference proteome</keyword>
<reference evidence="3" key="2">
    <citation type="submission" date="2023-02" db="EMBL/GenBank/DDBJ databases">
        <authorList>
            <person name="Swenson N.G."/>
            <person name="Wegrzyn J.L."/>
            <person name="Mcevoy S.L."/>
        </authorList>
    </citation>
    <scope>NUCLEOTIDE SEQUENCE</scope>
    <source>
        <strain evidence="3">91603</strain>
        <tissue evidence="3">Leaf</tissue>
    </source>
</reference>
<evidence type="ECO:0000259" key="2">
    <source>
        <dbReference type="Pfam" id="PF25276"/>
    </source>
</evidence>
<organism evidence="3 4">
    <name type="scientific">Acer negundo</name>
    <name type="common">Box elder</name>
    <dbReference type="NCBI Taxonomy" id="4023"/>
    <lineage>
        <taxon>Eukaryota</taxon>
        <taxon>Viridiplantae</taxon>
        <taxon>Streptophyta</taxon>
        <taxon>Embryophyta</taxon>
        <taxon>Tracheophyta</taxon>
        <taxon>Spermatophyta</taxon>
        <taxon>Magnoliopsida</taxon>
        <taxon>eudicotyledons</taxon>
        <taxon>Gunneridae</taxon>
        <taxon>Pentapetalae</taxon>
        <taxon>rosids</taxon>
        <taxon>malvids</taxon>
        <taxon>Sapindales</taxon>
        <taxon>Sapindaceae</taxon>
        <taxon>Hippocastanoideae</taxon>
        <taxon>Acereae</taxon>
        <taxon>Acer</taxon>
    </lineage>
</organism>
<evidence type="ECO:0000313" key="4">
    <source>
        <dbReference type="Proteomes" id="UP001064489"/>
    </source>
</evidence>